<organism evidence="3 4">
    <name type="scientific">Aedoeadaptatus ivorii</name>
    <dbReference type="NCBI Taxonomy" id="54006"/>
    <lineage>
        <taxon>Bacteria</taxon>
        <taxon>Bacillati</taxon>
        <taxon>Bacillota</taxon>
        <taxon>Tissierellia</taxon>
        <taxon>Tissierellales</taxon>
        <taxon>Peptoniphilaceae</taxon>
        <taxon>Aedoeadaptatus</taxon>
    </lineage>
</organism>
<evidence type="ECO:0000313" key="3">
    <source>
        <dbReference type="EMBL" id="VEJ36272.1"/>
    </source>
</evidence>
<dbReference type="RefSeq" id="WP_164715260.1">
    <property type="nucleotide sequence ID" value="NZ_LR134523.1"/>
</dbReference>
<keyword evidence="1" id="KW-0732">Signal</keyword>
<accession>A0A448V3D1</accession>
<reference evidence="3 4" key="1">
    <citation type="submission" date="2018-12" db="EMBL/GenBank/DDBJ databases">
        <authorList>
            <consortium name="Pathogen Informatics"/>
        </authorList>
    </citation>
    <scope>NUCLEOTIDE SEQUENCE [LARGE SCALE GENOMIC DNA]</scope>
    <source>
        <strain evidence="3 4">NCTC13079</strain>
    </source>
</reference>
<evidence type="ECO:0000313" key="4">
    <source>
        <dbReference type="Proteomes" id="UP000269544"/>
    </source>
</evidence>
<dbReference type="Pfam" id="PF07833">
    <property type="entry name" value="Cu_amine_oxidN1"/>
    <property type="match status" value="1"/>
</dbReference>
<dbReference type="KEGG" id="piv:NCTC13079_01476"/>
<feature type="signal peptide" evidence="1">
    <location>
        <begin position="1"/>
        <end position="20"/>
    </location>
</feature>
<dbReference type="AlphaFoldDB" id="A0A448V3D1"/>
<dbReference type="Proteomes" id="UP000269544">
    <property type="component" value="Chromosome"/>
</dbReference>
<dbReference type="EMBL" id="LR134523">
    <property type="protein sequence ID" value="VEJ36272.1"/>
    <property type="molecule type" value="Genomic_DNA"/>
</dbReference>
<sequence length="269" mass="29713">MKKLAVLLFVLLMIPGWARAEESRAATIYVNGIESSELAGAEVTPCIAGNRLYLPLNTLAALGEITADWDEGAHTLRLTKGGETVKMVVDEDRYAKGEERFFMDAAPFADAGVIWVPLRFAAEAFDLPVHWDEAHRIALIGDYYDAGVFPEAPRLTTKEGYSFAEPQMYKHNFVVEDTGGEVVVFDKANYDVTKRMGRIGELCKLEDPRAVKGPVVVLGTVPGGYLVFTYAEGVRVEDPADIHLVNSYETSKDAFMEILKTVKTVKRTS</sequence>
<dbReference type="SUPFAM" id="SSF55383">
    <property type="entry name" value="Copper amine oxidase, domain N"/>
    <property type="match status" value="1"/>
</dbReference>
<name>A0A448V3D1_9FIRM</name>
<dbReference type="Gene3D" id="3.30.457.10">
    <property type="entry name" value="Copper amine oxidase-like, N-terminal domain"/>
    <property type="match status" value="1"/>
</dbReference>
<evidence type="ECO:0000259" key="2">
    <source>
        <dbReference type="Pfam" id="PF07833"/>
    </source>
</evidence>
<dbReference type="InterPro" id="IPR036582">
    <property type="entry name" value="Mao_N_sf"/>
</dbReference>
<keyword evidence="4" id="KW-1185">Reference proteome</keyword>
<gene>
    <name evidence="3" type="ORF">NCTC13079_01476</name>
</gene>
<feature type="chain" id="PRO_5019284842" evidence="1">
    <location>
        <begin position="21"/>
        <end position="269"/>
    </location>
</feature>
<dbReference type="InterPro" id="IPR012854">
    <property type="entry name" value="Cu_amine_oxidase-like_N"/>
</dbReference>
<feature type="domain" description="Copper amine oxidase-like N-terminal" evidence="2">
    <location>
        <begin position="41"/>
        <end position="137"/>
    </location>
</feature>
<evidence type="ECO:0000256" key="1">
    <source>
        <dbReference type="SAM" id="SignalP"/>
    </source>
</evidence>
<protein>
    <submittedName>
        <fullName evidence="3">Copper amine oxidase N-terminal domain</fullName>
    </submittedName>
</protein>
<proteinExistence type="predicted"/>